<keyword evidence="4" id="KW-1185">Reference proteome</keyword>
<dbReference type="SUPFAM" id="SSF47090">
    <property type="entry name" value="PGBD-like"/>
    <property type="match status" value="1"/>
</dbReference>
<dbReference type="InterPro" id="IPR036366">
    <property type="entry name" value="PGBDSf"/>
</dbReference>
<evidence type="ECO:0000256" key="1">
    <source>
        <dbReference type="SAM" id="SignalP"/>
    </source>
</evidence>
<feature type="chain" id="PRO_5019303691" description="Peptidoglycan binding-like domain-containing protein" evidence="1">
    <location>
        <begin position="31"/>
        <end position="162"/>
    </location>
</feature>
<dbReference type="OrthoDB" id="8210007at2"/>
<sequence>MPHTTRIGSFAAALALVVAAIVVPAGSATATSGRICTTAWGTLSSTEVKVPANGGPYVPIGGHYTDCYMKAGANITGQGVKALQQSLRICYGQTSVAIDSSFGPATAAGLRTVQASLGISADGMYGNQSRDSLRFFMGYFGPVANCAKQPYYPYNDINDGQN</sequence>
<gene>
    <name evidence="3" type="ORF">CTKZ_11410</name>
</gene>
<organism evidence="3 4">
    <name type="scientific">Cellulomonas algicola</name>
    <dbReference type="NCBI Taxonomy" id="2071633"/>
    <lineage>
        <taxon>Bacteria</taxon>
        <taxon>Bacillati</taxon>
        <taxon>Actinomycetota</taxon>
        <taxon>Actinomycetes</taxon>
        <taxon>Micrococcales</taxon>
        <taxon>Cellulomonadaceae</taxon>
        <taxon>Cellulomonas</taxon>
    </lineage>
</organism>
<feature type="domain" description="Peptidoglycan binding-like" evidence="2">
    <location>
        <begin position="76"/>
        <end position="129"/>
    </location>
</feature>
<keyword evidence="1" id="KW-0732">Signal</keyword>
<name>A0A401UY05_9CELL</name>
<feature type="signal peptide" evidence="1">
    <location>
        <begin position="1"/>
        <end position="30"/>
    </location>
</feature>
<dbReference type="EMBL" id="BHYL01000081">
    <property type="protein sequence ID" value="GCD19579.1"/>
    <property type="molecule type" value="Genomic_DNA"/>
</dbReference>
<accession>A0A401UY05</accession>
<dbReference type="InterPro" id="IPR002477">
    <property type="entry name" value="Peptidoglycan-bd-like"/>
</dbReference>
<evidence type="ECO:0000313" key="3">
    <source>
        <dbReference type="EMBL" id="GCD19579.1"/>
    </source>
</evidence>
<dbReference type="AlphaFoldDB" id="A0A401UY05"/>
<dbReference type="Gene3D" id="1.10.101.10">
    <property type="entry name" value="PGBD-like superfamily/PGBD"/>
    <property type="match status" value="1"/>
</dbReference>
<proteinExistence type="predicted"/>
<reference evidence="3 4" key="1">
    <citation type="submission" date="2018-11" db="EMBL/GenBank/DDBJ databases">
        <title>Draft genome sequence of Cellulomonas takizawaensis strain TKZ-21.</title>
        <authorList>
            <person name="Yamamura H."/>
            <person name="Hayashi T."/>
            <person name="Hamada M."/>
            <person name="Serisawa Y."/>
            <person name="Matsuyama K."/>
            <person name="Nakagawa Y."/>
            <person name="Otoguro M."/>
            <person name="Yanagida F."/>
            <person name="Hayakawa M."/>
        </authorList>
    </citation>
    <scope>NUCLEOTIDE SEQUENCE [LARGE SCALE GENOMIC DNA]</scope>
    <source>
        <strain evidence="3 4">TKZ-21</strain>
    </source>
</reference>
<dbReference type="RefSeq" id="WP_124342115.1">
    <property type="nucleotide sequence ID" value="NZ_BHYL01000081.1"/>
</dbReference>
<dbReference type="InterPro" id="IPR036365">
    <property type="entry name" value="PGBD-like_sf"/>
</dbReference>
<dbReference type="Pfam" id="PF01471">
    <property type="entry name" value="PG_binding_1"/>
    <property type="match status" value="1"/>
</dbReference>
<protein>
    <recommendedName>
        <fullName evidence="2">Peptidoglycan binding-like domain-containing protein</fullName>
    </recommendedName>
</protein>
<comment type="caution">
    <text evidence="3">The sequence shown here is derived from an EMBL/GenBank/DDBJ whole genome shotgun (WGS) entry which is preliminary data.</text>
</comment>
<evidence type="ECO:0000313" key="4">
    <source>
        <dbReference type="Proteomes" id="UP000288246"/>
    </source>
</evidence>
<dbReference type="Proteomes" id="UP000288246">
    <property type="component" value="Unassembled WGS sequence"/>
</dbReference>
<evidence type="ECO:0000259" key="2">
    <source>
        <dbReference type="Pfam" id="PF01471"/>
    </source>
</evidence>